<reference evidence="1" key="1">
    <citation type="submission" date="2014-11" db="EMBL/GenBank/DDBJ databases">
        <authorList>
            <person name="Amaro Gonzalez C."/>
        </authorList>
    </citation>
    <scope>NUCLEOTIDE SEQUENCE</scope>
</reference>
<proteinExistence type="predicted"/>
<protein>
    <submittedName>
        <fullName evidence="1">Uncharacterized protein</fullName>
    </submittedName>
</protein>
<name>A0A0E9QZH2_ANGAN</name>
<organism evidence="1">
    <name type="scientific">Anguilla anguilla</name>
    <name type="common">European freshwater eel</name>
    <name type="synonym">Muraena anguilla</name>
    <dbReference type="NCBI Taxonomy" id="7936"/>
    <lineage>
        <taxon>Eukaryota</taxon>
        <taxon>Metazoa</taxon>
        <taxon>Chordata</taxon>
        <taxon>Craniata</taxon>
        <taxon>Vertebrata</taxon>
        <taxon>Euteleostomi</taxon>
        <taxon>Actinopterygii</taxon>
        <taxon>Neopterygii</taxon>
        <taxon>Teleostei</taxon>
        <taxon>Anguilliformes</taxon>
        <taxon>Anguillidae</taxon>
        <taxon>Anguilla</taxon>
    </lineage>
</organism>
<sequence length="75" mass="8652">MSLTAPVIHPSLLKLHLESFLLKVKQILHAAQSPSSCMQTVKCRLPDFYFLLKMSEHSPDKYKNTKGSVQIYMRF</sequence>
<accession>A0A0E9QZH2</accession>
<dbReference type="EMBL" id="GBXM01086927">
    <property type="protein sequence ID" value="JAH21650.1"/>
    <property type="molecule type" value="Transcribed_RNA"/>
</dbReference>
<reference evidence="1" key="2">
    <citation type="journal article" date="2015" name="Fish Shellfish Immunol.">
        <title>Early steps in the European eel (Anguilla anguilla)-Vibrio vulnificus interaction in the gills: Role of the RtxA13 toxin.</title>
        <authorList>
            <person name="Callol A."/>
            <person name="Pajuelo D."/>
            <person name="Ebbesson L."/>
            <person name="Teles M."/>
            <person name="MacKenzie S."/>
            <person name="Amaro C."/>
        </authorList>
    </citation>
    <scope>NUCLEOTIDE SEQUENCE</scope>
</reference>
<evidence type="ECO:0000313" key="1">
    <source>
        <dbReference type="EMBL" id="JAH21650.1"/>
    </source>
</evidence>
<dbReference type="AlphaFoldDB" id="A0A0E9QZH2"/>